<evidence type="ECO:0000313" key="2">
    <source>
        <dbReference type="EMBL" id="KAG5177353.1"/>
    </source>
</evidence>
<keyword evidence="1" id="KW-0472">Membrane</keyword>
<keyword evidence="1" id="KW-0812">Transmembrane</keyword>
<comment type="caution">
    <text evidence="2">The sequence shown here is derived from an EMBL/GenBank/DDBJ whole genome shotgun (WGS) entry which is preliminary data.</text>
</comment>
<name>A0A836CA03_9STRA</name>
<feature type="transmembrane region" description="Helical" evidence="1">
    <location>
        <begin position="216"/>
        <end position="234"/>
    </location>
</feature>
<reference evidence="2" key="1">
    <citation type="submission" date="2021-02" db="EMBL/GenBank/DDBJ databases">
        <title>First Annotated Genome of the Yellow-green Alga Tribonema minus.</title>
        <authorList>
            <person name="Mahan K.M."/>
        </authorList>
    </citation>
    <scope>NUCLEOTIDE SEQUENCE</scope>
    <source>
        <strain evidence="2">UTEX B ZZ1240</strain>
    </source>
</reference>
<organism evidence="2 3">
    <name type="scientific">Tribonema minus</name>
    <dbReference type="NCBI Taxonomy" id="303371"/>
    <lineage>
        <taxon>Eukaryota</taxon>
        <taxon>Sar</taxon>
        <taxon>Stramenopiles</taxon>
        <taxon>Ochrophyta</taxon>
        <taxon>PX clade</taxon>
        <taxon>Xanthophyceae</taxon>
        <taxon>Tribonematales</taxon>
        <taxon>Tribonemataceae</taxon>
        <taxon>Tribonema</taxon>
    </lineage>
</organism>
<keyword evidence="3" id="KW-1185">Reference proteome</keyword>
<dbReference type="AlphaFoldDB" id="A0A836CA03"/>
<sequence length="261" mass="27828">MQTMYSKTSECLNAVCLSEALHVGLNNTTWKYTVLAAGVGEYLGVNLLYKDSFKWSPCGEGRSCLATTVFARTVSAVTAWAVLMPMQPEPPATGTRSGAGGTVQGIVSTYARILGLTGRSGLFTVIAAGAALGLAGELLSRSYRSLWTTRVLRYYLPESAGVGSLLQPLDEYDVIALSFVVYARRYSAHSTAISVGGGILGALQTALWLGSGDLYMLVRAYMAMGAAGAFYLTIQHVRFSDRACRSEHDIRVLHSSSAAAE</sequence>
<dbReference type="EMBL" id="JAFCMP010000525">
    <property type="protein sequence ID" value="KAG5177353.1"/>
    <property type="molecule type" value="Genomic_DNA"/>
</dbReference>
<proteinExistence type="predicted"/>
<evidence type="ECO:0000313" key="3">
    <source>
        <dbReference type="Proteomes" id="UP000664859"/>
    </source>
</evidence>
<feature type="transmembrane region" description="Helical" evidence="1">
    <location>
        <begin position="192"/>
        <end position="210"/>
    </location>
</feature>
<dbReference type="Proteomes" id="UP000664859">
    <property type="component" value="Unassembled WGS sequence"/>
</dbReference>
<evidence type="ECO:0000256" key="1">
    <source>
        <dbReference type="SAM" id="Phobius"/>
    </source>
</evidence>
<accession>A0A836CA03</accession>
<gene>
    <name evidence="2" type="ORF">JKP88DRAFT_332244</name>
</gene>
<protein>
    <submittedName>
        <fullName evidence="2">Uncharacterized protein</fullName>
    </submittedName>
</protein>
<keyword evidence="1" id="KW-1133">Transmembrane helix</keyword>